<dbReference type="EMBL" id="JAJNOC010000001">
    <property type="protein sequence ID" value="MCD2515705.1"/>
    <property type="molecule type" value="Genomic_DNA"/>
</dbReference>
<name>A0ABS8Q521_9BURK</name>
<reference evidence="3" key="1">
    <citation type="submission" date="2021-11" db="EMBL/GenBank/DDBJ databases">
        <title>The complete genome of Massilia sp sp. G4R7.</title>
        <authorList>
            <person name="Liu L."/>
            <person name="Yue J."/>
            <person name="Yuan J."/>
            <person name="Yang F."/>
            <person name="Li L."/>
        </authorList>
    </citation>
    <scope>NUCLEOTIDE SEQUENCE</scope>
    <source>
        <strain evidence="3">G4R7</strain>
    </source>
</reference>
<evidence type="ECO:0000259" key="2">
    <source>
        <dbReference type="Pfam" id="PF08327"/>
    </source>
</evidence>
<evidence type="ECO:0000313" key="3">
    <source>
        <dbReference type="EMBL" id="MCD2515705.1"/>
    </source>
</evidence>
<dbReference type="SUPFAM" id="SSF55961">
    <property type="entry name" value="Bet v1-like"/>
    <property type="match status" value="1"/>
</dbReference>
<comment type="caution">
    <text evidence="3">The sequence shown here is derived from an EMBL/GenBank/DDBJ whole genome shotgun (WGS) entry which is preliminary data.</text>
</comment>
<organism evidence="3 4">
    <name type="scientific">Massilia phyllostachyos</name>
    <dbReference type="NCBI Taxonomy" id="2898585"/>
    <lineage>
        <taxon>Bacteria</taxon>
        <taxon>Pseudomonadati</taxon>
        <taxon>Pseudomonadota</taxon>
        <taxon>Betaproteobacteria</taxon>
        <taxon>Burkholderiales</taxon>
        <taxon>Oxalobacteraceae</taxon>
        <taxon>Telluria group</taxon>
        <taxon>Massilia</taxon>
    </lineage>
</organism>
<evidence type="ECO:0000256" key="1">
    <source>
        <dbReference type="ARBA" id="ARBA00006817"/>
    </source>
</evidence>
<feature type="domain" description="Activator of Hsp90 ATPase homologue 1/2-like C-terminal" evidence="2">
    <location>
        <begin position="18"/>
        <end position="155"/>
    </location>
</feature>
<comment type="similarity">
    <text evidence="1">Belongs to the AHA1 family.</text>
</comment>
<dbReference type="InterPro" id="IPR013538">
    <property type="entry name" value="ASHA1/2-like_C"/>
</dbReference>
<dbReference type="CDD" id="cd08900">
    <property type="entry name" value="SRPBCC_CalC_Aha1-like_7"/>
    <property type="match status" value="1"/>
</dbReference>
<protein>
    <submittedName>
        <fullName evidence="3">SRPBCC family protein</fullName>
    </submittedName>
</protein>
<gene>
    <name evidence="3" type="ORF">LQ564_05190</name>
</gene>
<accession>A0ABS8Q521</accession>
<sequence length="160" mass="17458">MTAAVQFDTFTMEREFGASPARVYAAFADPRRKRQWFAESDNHTVEAFAMQFEVGGRESASYRFNAGSPFAGVLLESDGVYLDLVPDQRIVSAATMAIGGRRISASVHTFEFSPAPGGGTRLRFTHQAAFFEGADGPDMRRAGWQQLLDQLQAAVAKDAA</sequence>
<keyword evidence="4" id="KW-1185">Reference proteome</keyword>
<evidence type="ECO:0000313" key="4">
    <source>
        <dbReference type="Proteomes" id="UP001179361"/>
    </source>
</evidence>
<proteinExistence type="inferred from homology"/>
<dbReference type="Gene3D" id="3.30.530.20">
    <property type="match status" value="1"/>
</dbReference>
<dbReference type="InterPro" id="IPR023393">
    <property type="entry name" value="START-like_dom_sf"/>
</dbReference>
<dbReference type="Pfam" id="PF08327">
    <property type="entry name" value="AHSA1"/>
    <property type="match status" value="1"/>
</dbReference>
<dbReference type="Proteomes" id="UP001179361">
    <property type="component" value="Unassembled WGS sequence"/>
</dbReference>
<dbReference type="RefSeq" id="WP_231057004.1">
    <property type="nucleotide sequence ID" value="NZ_JAJNOC010000001.1"/>
</dbReference>